<reference evidence="2" key="1">
    <citation type="submission" date="2016-10" db="EMBL/GenBank/DDBJ databases">
        <authorList>
            <person name="Varghese N."/>
            <person name="Submissions S."/>
        </authorList>
    </citation>
    <scope>NUCLEOTIDE SEQUENCE [LARGE SCALE GENOMIC DNA]</scope>
    <source>
        <strain evidence="2">DSM 46732</strain>
    </source>
</reference>
<protein>
    <submittedName>
        <fullName evidence="1">Uncharacterized protein</fullName>
    </submittedName>
</protein>
<proteinExistence type="predicted"/>
<dbReference type="AlphaFoldDB" id="A0A1H0WZM5"/>
<evidence type="ECO:0000313" key="2">
    <source>
        <dbReference type="Proteomes" id="UP000199497"/>
    </source>
</evidence>
<gene>
    <name evidence="1" type="ORF">SAMN04487905_11816</name>
</gene>
<sequence length="101" mass="10056">MGAGSVWSGSGGFSLLIGAGCAVEENVEGVELFGHRGAGVGRSLIGGLLAGGVLGSRENMTTREFFGTSVTRGVCLWGGSKECGMGEYGVEEVAAAPGEAE</sequence>
<dbReference type="EMBL" id="FNJR01000018">
    <property type="protein sequence ID" value="SDP95686.1"/>
    <property type="molecule type" value="Genomic_DNA"/>
</dbReference>
<accession>A0A1H0WZM5</accession>
<keyword evidence="2" id="KW-1185">Reference proteome</keyword>
<dbReference type="Proteomes" id="UP000199497">
    <property type="component" value="Unassembled WGS sequence"/>
</dbReference>
<evidence type="ECO:0000313" key="1">
    <source>
        <dbReference type="EMBL" id="SDP95686.1"/>
    </source>
</evidence>
<name>A0A1H0WZM5_9ACTN</name>
<organism evidence="1 2">
    <name type="scientific">Actinopolyspora xinjiangensis</name>
    <dbReference type="NCBI Taxonomy" id="405564"/>
    <lineage>
        <taxon>Bacteria</taxon>
        <taxon>Bacillati</taxon>
        <taxon>Actinomycetota</taxon>
        <taxon>Actinomycetes</taxon>
        <taxon>Actinopolysporales</taxon>
        <taxon>Actinopolysporaceae</taxon>
        <taxon>Actinopolyspora</taxon>
    </lineage>
</organism>